<gene>
    <name evidence="4" type="ORF">FHR82_000850</name>
</gene>
<dbReference type="InterPro" id="IPR051675">
    <property type="entry name" value="Endo/Exo/Phosphatase_dom_1"/>
</dbReference>
<evidence type="ECO:0000313" key="4">
    <source>
        <dbReference type="EMBL" id="MBB4904640.1"/>
    </source>
</evidence>
<dbReference type="GO" id="GO:0015627">
    <property type="term" value="C:type II protein secretion system complex"/>
    <property type="evidence" value="ECO:0007669"/>
    <property type="project" value="TreeGrafter"/>
</dbReference>
<feature type="region of interest" description="Disordered" evidence="1">
    <location>
        <begin position="1"/>
        <end position="58"/>
    </location>
</feature>
<keyword evidence="2" id="KW-0812">Transmembrane</keyword>
<dbReference type="Proteomes" id="UP000520767">
    <property type="component" value="Unassembled WGS sequence"/>
</dbReference>
<accession>A0A7W7Q0C4</accession>
<keyword evidence="5" id="KW-1185">Reference proteome</keyword>
<dbReference type="Pfam" id="PF10531">
    <property type="entry name" value="SLBB"/>
    <property type="match status" value="1"/>
</dbReference>
<feature type="domain" description="Helix-hairpin-helix DNA-binding motif class 1" evidence="3">
    <location>
        <begin position="249"/>
        <end position="268"/>
    </location>
</feature>
<dbReference type="SUPFAM" id="SSF47781">
    <property type="entry name" value="RuvA domain 2-like"/>
    <property type="match status" value="1"/>
</dbReference>
<dbReference type="Pfam" id="PF12836">
    <property type="entry name" value="HHH_3"/>
    <property type="match status" value="1"/>
</dbReference>
<dbReference type="NCBIfam" id="TIGR00426">
    <property type="entry name" value="competence protein ComEA helix-hairpin-helix repeat region"/>
    <property type="match status" value="1"/>
</dbReference>
<keyword evidence="2" id="KW-1133">Transmembrane helix</keyword>
<dbReference type="InterPro" id="IPR003583">
    <property type="entry name" value="Hlx-hairpin-Hlx_DNA-bd_motif"/>
</dbReference>
<name>A0A7W7Q0C4_9PSEU</name>
<evidence type="ECO:0000313" key="5">
    <source>
        <dbReference type="Proteomes" id="UP000520767"/>
    </source>
</evidence>
<sequence>MIETTARRERRTEATRDRLAGLMGQARAEPREETADLPPDQGWEDVSVDPPEPPPREPWWRRGLAGRLMAEWTPETAGGGRRKLAVAVVGGLVLTVMVAVGVAVSSGGTEHEAPPVLPVAAASESVPPPETSMVVSVVGRVSRPGLVTLPEGARVADALRESGGPMPGADLGPLNLARKLADGEQIYVGVPPPPGTEPVAGATAPGEPEKIDLNAATLTDLDTLPGVGPVTAQSIVDWRAEHGRFDSVDQLREIDGIGPSRFEKLRDLVVTR</sequence>
<dbReference type="PANTHER" id="PTHR21180">
    <property type="entry name" value="ENDONUCLEASE/EXONUCLEASE/PHOSPHATASE FAMILY DOMAIN-CONTAINING PROTEIN 1"/>
    <property type="match status" value="1"/>
</dbReference>
<proteinExistence type="predicted"/>
<feature type="domain" description="Helix-hairpin-helix DNA-binding motif class 1" evidence="3">
    <location>
        <begin position="219"/>
        <end position="238"/>
    </location>
</feature>
<evidence type="ECO:0000259" key="3">
    <source>
        <dbReference type="SMART" id="SM00278"/>
    </source>
</evidence>
<dbReference type="GO" id="GO:0015628">
    <property type="term" value="P:protein secretion by the type II secretion system"/>
    <property type="evidence" value="ECO:0007669"/>
    <property type="project" value="TreeGrafter"/>
</dbReference>
<dbReference type="EMBL" id="JACHJQ010000001">
    <property type="protein sequence ID" value="MBB4904640.1"/>
    <property type="molecule type" value="Genomic_DNA"/>
</dbReference>
<dbReference type="InterPro" id="IPR019554">
    <property type="entry name" value="Soluble_ligand-bd"/>
</dbReference>
<feature type="transmembrane region" description="Helical" evidence="2">
    <location>
        <begin position="84"/>
        <end position="104"/>
    </location>
</feature>
<feature type="compositionally biased region" description="Basic and acidic residues" evidence="1">
    <location>
        <begin position="1"/>
        <end position="19"/>
    </location>
</feature>
<dbReference type="PANTHER" id="PTHR21180:SF32">
    <property type="entry name" value="ENDONUCLEASE_EXONUCLEASE_PHOSPHATASE FAMILY DOMAIN-CONTAINING PROTEIN 1"/>
    <property type="match status" value="1"/>
</dbReference>
<dbReference type="RefSeq" id="WP_311770864.1">
    <property type="nucleotide sequence ID" value="NZ_JACHJQ010000001.1"/>
</dbReference>
<dbReference type="InterPro" id="IPR004509">
    <property type="entry name" value="Competence_ComEA_HhH"/>
</dbReference>
<organism evidence="4 5">
    <name type="scientific">Actinophytocola algeriensis</name>
    <dbReference type="NCBI Taxonomy" id="1768010"/>
    <lineage>
        <taxon>Bacteria</taxon>
        <taxon>Bacillati</taxon>
        <taxon>Actinomycetota</taxon>
        <taxon>Actinomycetes</taxon>
        <taxon>Pseudonocardiales</taxon>
        <taxon>Pseudonocardiaceae</taxon>
    </lineage>
</organism>
<evidence type="ECO:0000256" key="1">
    <source>
        <dbReference type="SAM" id="MobiDB-lite"/>
    </source>
</evidence>
<comment type="caution">
    <text evidence="4">The sequence shown here is derived from an EMBL/GenBank/DDBJ whole genome shotgun (WGS) entry which is preliminary data.</text>
</comment>
<dbReference type="Gene3D" id="1.10.150.320">
    <property type="entry name" value="Photosystem II 12 kDa extrinsic protein"/>
    <property type="match status" value="1"/>
</dbReference>
<dbReference type="GO" id="GO:0006281">
    <property type="term" value="P:DNA repair"/>
    <property type="evidence" value="ECO:0007669"/>
    <property type="project" value="InterPro"/>
</dbReference>
<dbReference type="Gene3D" id="3.10.560.10">
    <property type="entry name" value="Outer membrane lipoprotein wza domain like"/>
    <property type="match status" value="1"/>
</dbReference>
<protein>
    <submittedName>
        <fullName evidence="4">Competence protein ComEA</fullName>
    </submittedName>
</protein>
<dbReference type="AlphaFoldDB" id="A0A7W7Q0C4"/>
<evidence type="ECO:0000256" key="2">
    <source>
        <dbReference type="SAM" id="Phobius"/>
    </source>
</evidence>
<reference evidence="4 5" key="1">
    <citation type="submission" date="2020-08" db="EMBL/GenBank/DDBJ databases">
        <title>Genomic Encyclopedia of Type Strains, Phase III (KMG-III): the genomes of soil and plant-associated and newly described type strains.</title>
        <authorList>
            <person name="Whitman W."/>
        </authorList>
    </citation>
    <scope>NUCLEOTIDE SEQUENCE [LARGE SCALE GENOMIC DNA]</scope>
    <source>
        <strain evidence="4 5">CECT 8960</strain>
    </source>
</reference>
<keyword evidence="2" id="KW-0472">Membrane</keyword>
<dbReference type="InterPro" id="IPR010994">
    <property type="entry name" value="RuvA_2-like"/>
</dbReference>
<dbReference type="SMART" id="SM00278">
    <property type="entry name" value="HhH1"/>
    <property type="match status" value="2"/>
</dbReference>
<dbReference type="GO" id="GO:0003677">
    <property type="term" value="F:DNA binding"/>
    <property type="evidence" value="ECO:0007669"/>
    <property type="project" value="InterPro"/>
</dbReference>